<comment type="caution">
    <text evidence="7">The sequence shown here is derived from an EMBL/GenBank/DDBJ whole genome shotgun (WGS) entry which is preliminary data.</text>
</comment>
<evidence type="ECO:0000313" key="7">
    <source>
        <dbReference type="EMBL" id="RSU07413.1"/>
    </source>
</evidence>
<gene>
    <name evidence="7" type="ORF">CBF30_07515</name>
</gene>
<proteinExistence type="predicted"/>
<keyword evidence="1" id="KW-1003">Cell membrane</keyword>
<dbReference type="InterPro" id="IPR006059">
    <property type="entry name" value="SBP"/>
</dbReference>
<accession>A0A430AHS0</accession>
<dbReference type="Pfam" id="PF01547">
    <property type="entry name" value="SBP_bac_1"/>
    <property type="match status" value="1"/>
</dbReference>
<dbReference type="InterPro" id="IPR050490">
    <property type="entry name" value="Bact_solute-bd_prot1"/>
</dbReference>
<keyword evidence="4" id="KW-0564">Palmitate</keyword>
<dbReference type="PROSITE" id="PS51257">
    <property type="entry name" value="PROKAR_LIPOPROTEIN"/>
    <property type="match status" value="1"/>
</dbReference>
<dbReference type="InterPro" id="IPR018247">
    <property type="entry name" value="EF_Hand_1_Ca_BS"/>
</dbReference>
<dbReference type="PROSITE" id="PS00018">
    <property type="entry name" value="EF_HAND_1"/>
    <property type="match status" value="1"/>
</dbReference>
<evidence type="ECO:0000256" key="5">
    <source>
        <dbReference type="ARBA" id="ARBA00023288"/>
    </source>
</evidence>
<dbReference type="GO" id="GO:0005509">
    <property type="term" value="F:calcium ion binding"/>
    <property type="evidence" value="ECO:0007669"/>
    <property type="project" value="InterPro"/>
</dbReference>
<keyword evidence="8" id="KW-1185">Reference proteome</keyword>
<evidence type="ECO:0000256" key="3">
    <source>
        <dbReference type="ARBA" id="ARBA00023136"/>
    </source>
</evidence>
<dbReference type="Gene3D" id="3.40.190.10">
    <property type="entry name" value="Periplasmic binding protein-like II"/>
    <property type="match status" value="3"/>
</dbReference>
<dbReference type="EMBL" id="NGJZ01000002">
    <property type="protein sequence ID" value="RSU07413.1"/>
    <property type="molecule type" value="Genomic_DNA"/>
</dbReference>
<dbReference type="InterPro" id="IPR002048">
    <property type="entry name" value="EF_hand_dom"/>
</dbReference>
<reference evidence="7 8" key="1">
    <citation type="submission" date="2017-05" db="EMBL/GenBank/DDBJ databases">
        <title>Vagococcus spp. assemblies.</title>
        <authorList>
            <person name="Gulvik C.A."/>
        </authorList>
    </citation>
    <scope>NUCLEOTIDE SEQUENCE [LARGE SCALE GENOMIC DNA]</scope>
    <source>
        <strain evidence="7 8">DSM 24756</strain>
    </source>
</reference>
<dbReference type="SUPFAM" id="SSF53850">
    <property type="entry name" value="Periplasmic binding protein-like II"/>
    <property type="match status" value="1"/>
</dbReference>
<organism evidence="7 8">
    <name type="scientific">Vagococcus entomophilus</name>
    <dbReference type="NCBI Taxonomy" id="1160095"/>
    <lineage>
        <taxon>Bacteria</taxon>
        <taxon>Bacillati</taxon>
        <taxon>Bacillota</taxon>
        <taxon>Bacilli</taxon>
        <taxon>Lactobacillales</taxon>
        <taxon>Enterococcaceae</taxon>
        <taxon>Vagococcus</taxon>
    </lineage>
</organism>
<keyword evidence="3" id="KW-0472">Membrane</keyword>
<evidence type="ECO:0000256" key="4">
    <source>
        <dbReference type="ARBA" id="ARBA00023139"/>
    </source>
</evidence>
<feature type="domain" description="EF-hand" evidence="6">
    <location>
        <begin position="179"/>
        <end position="203"/>
    </location>
</feature>
<evidence type="ECO:0000313" key="8">
    <source>
        <dbReference type="Proteomes" id="UP000288669"/>
    </source>
</evidence>
<keyword evidence="5" id="KW-0449">Lipoprotein</keyword>
<dbReference type="AlphaFoldDB" id="A0A430AHS0"/>
<evidence type="ECO:0000256" key="2">
    <source>
        <dbReference type="ARBA" id="ARBA00022729"/>
    </source>
</evidence>
<dbReference type="Proteomes" id="UP000288669">
    <property type="component" value="Unassembled WGS sequence"/>
</dbReference>
<evidence type="ECO:0000256" key="1">
    <source>
        <dbReference type="ARBA" id="ARBA00022475"/>
    </source>
</evidence>
<evidence type="ECO:0000259" key="6">
    <source>
        <dbReference type="PROSITE" id="PS50222"/>
    </source>
</evidence>
<protein>
    <submittedName>
        <fullName evidence="7">ABC transporter</fullName>
    </submittedName>
</protein>
<dbReference type="PROSITE" id="PS50222">
    <property type="entry name" value="EF_HAND_2"/>
    <property type="match status" value="1"/>
</dbReference>
<name>A0A430AHS0_9ENTE</name>
<dbReference type="PANTHER" id="PTHR43649:SF33">
    <property type="entry name" value="POLYGALACTURONAN_RHAMNOGALACTURONAN-BINDING PROTEIN YTCQ"/>
    <property type="match status" value="1"/>
</dbReference>
<sequence>MRKFLIGFVVLSSALLVTGCGGGKETKNAKGDLIVTIGRQTIQNSKLPKGDTYENNAYTKLVEKKLGVELKSTFEANGEDYDRQVSLAIASGDMPDLMVVNSYDELKELVDNDLIEDLTNYYDKNASKNIKEIYESYDSIPLKEATFDDKLMAIPGTSVDDGPGLVWIRKDWLDKLGIKLDADGNGAITLEELKATAKTFVDKNPDNVAKPVGLALNYWLAATGYGNSTFTSSTIMHSFGAFPRYYLADKSGKVYYGSTTNETKKALTYLKSWYDEGLLDPQFGTRTFDDITAMLINGETGIAPGPWHLPGWNLSQVKESNPEADFVPYAIENQNGDGKINATSDKGAGSFIVVKKGFAHPELALKIVNLIYDKVPNSDNIQKEYPDLYKYSQLDVDGTARPFNVEIYDANSGIEDSVQIADAVDGKININDLTKPTDKTLAQSIKKVVDNPKDPDINDWNKYITTYVARAKTMAIPRELGILNEIVPPKFHGIKALEKNGAQLTKLEEETFIKFVTGEESLANFDQFIANWKKQGGSDVLKEMQKVQDSSDK</sequence>
<keyword evidence="2" id="KW-0732">Signal</keyword>
<dbReference type="PANTHER" id="PTHR43649">
    <property type="entry name" value="ARABINOSE-BINDING PROTEIN-RELATED"/>
    <property type="match status" value="1"/>
</dbReference>